<dbReference type="FunFam" id="1.10.220.150:FF:000009">
    <property type="entry name" value="stromal membrane-associated protein 1 isoform X1"/>
    <property type="match status" value="1"/>
</dbReference>
<dbReference type="EMBL" id="JAAAIP010000228">
    <property type="protein sequence ID" value="KAG0321898.1"/>
    <property type="molecule type" value="Genomic_DNA"/>
</dbReference>
<feature type="region of interest" description="Disordered" evidence="6">
    <location>
        <begin position="327"/>
        <end position="373"/>
    </location>
</feature>
<dbReference type="InterPro" id="IPR051718">
    <property type="entry name" value="ARF_GTPase-activating"/>
</dbReference>
<proteinExistence type="predicted"/>
<feature type="compositionally biased region" description="Polar residues" evidence="6">
    <location>
        <begin position="459"/>
        <end position="470"/>
    </location>
</feature>
<keyword evidence="9" id="KW-1185">Reference proteome</keyword>
<keyword evidence="4" id="KW-0862">Zinc</keyword>
<feature type="region of interest" description="Disordered" evidence="6">
    <location>
        <begin position="153"/>
        <end position="203"/>
    </location>
</feature>
<sequence>MSTRQTRTADKATNDKHTRILKKLLQRPENRFCVDCRKKDPRWASFNLGCFMCIQCSGVHRSMGTHISKVKSVDLDSWTPEQVENMIKWGNERANMYWEAELPSNRIPTENTSMDPWIRAKYDRKAYTGRAPFPDPFRLKPLEEDEEAMSVELFGPSSPQVKRQAQMSRTAGSSTSFPSPISPPPSNPIRSSATTKPPSDLQGADLFSIGRPSAPATSNQVDFFGLSDPVPAPAPTRAAQPAMPAANSAMQDLFSMTSPATTPSAQSPAATPAQAKAPNTDWKNSIMSLYGNQSSAPNPNQGGFGAAQQPLAPFGQLQGLDAFGFGQAPSQQQQQQSRQQQQQQQQQQQNPWGNDDAFGAMQQAGSGASGSSFDAFSMGTNNNMNNNNGFGARPTSIGSSFDAFGMNSNKNSNNNGFGAAHMGGNSGFGNPGVPQGGDFFNMIAGAAKSPTMAPKKANESNSAFGDLTWN</sequence>
<dbReference type="OrthoDB" id="10266696at2759"/>
<reference evidence="8" key="1">
    <citation type="journal article" date="2020" name="Fungal Divers.">
        <title>Resolving the Mortierellaceae phylogeny through synthesis of multi-gene phylogenetics and phylogenomics.</title>
        <authorList>
            <person name="Vandepol N."/>
            <person name="Liber J."/>
            <person name="Desiro A."/>
            <person name="Na H."/>
            <person name="Kennedy M."/>
            <person name="Barry K."/>
            <person name="Grigoriev I.V."/>
            <person name="Miller A.N."/>
            <person name="O'Donnell K."/>
            <person name="Stajich J.E."/>
            <person name="Bonito G."/>
        </authorList>
    </citation>
    <scope>NUCLEOTIDE SEQUENCE</scope>
    <source>
        <strain evidence="8">REB-010B</strain>
    </source>
</reference>
<evidence type="ECO:0000256" key="5">
    <source>
        <dbReference type="PROSITE-ProRule" id="PRU00288"/>
    </source>
</evidence>
<name>A0A9P6RK00_9FUNG</name>
<dbReference type="PANTHER" id="PTHR45705">
    <property type="entry name" value="FI20236P1"/>
    <property type="match status" value="1"/>
</dbReference>
<dbReference type="Pfam" id="PF01412">
    <property type="entry name" value="ArfGap"/>
    <property type="match status" value="1"/>
</dbReference>
<evidence type="ECO:0000256" key="2">
    <source>
        <dbReference type="ARBA" id="ARBA00022723"/>
    </source>
</evidence>
<dbReference type="CDD" id="cd08839">
    <property type="entry name" value="ArfGap_SMAP"/>
    <property type="match status" value="1"/>
</dbReference>
<feature type="region of interest" description="Disordered" evidence="6">
    <location>
        <begin position="219"/>
        <end position="309"/>
    </location>
</feature>
<evidence type="ECO:0000256" key="1">
    <source>
        <dbReference type="ARBA" id="ARBA00022468"/>
    </source>
</evidence>
<keyword evidence="2" id="KW-0479">Metal-binding</keyword>
<dbReference type="InterPro" id="IPR037278">
    <property type="entry name" value="ARFGAP/RecO"/>
</dbReference>
<dbReference type="AlphaFoldDB" id="A0A9P6RK00"/>
<evidence type="ECO:0000259" key="7">
    <source>
        <dbReference type="PROSITE" id="PS50115"/>
    </source>
</evidence>
<feature type="compositionally biased region" description="Low complexity" evidence="6">
    <location>
        <begin position="357"/>
        <end position="373"/>
    </location>
</feature>
<dbReference type="InterPro" id="IPR044732">
    <property type="entry name" value="ArfGAP_SMAP1-like"/>
</dbReference>
<dbReference type="PROSITE" id="PS50115">
    <property type="entry name" value="ARFGAP"/>
    <property type="match status" value="1"/>
</dbReference>
<feature type="compositionally biased region" description="Polar residues" evidence="6">
    <location>
        <begin position="157"/>
        <end position="172"/>
    </location>
</feature>
<gene>
    <name evidence="8" type="ORF">BGZ99_003623</name>
</gene>
<accession>A0A9P6RK00</accession>
<dbReference type="PRINTS" id="PR00405">
    <property type="entry name" value="REVINTRACTNG"/>
</dbReference>
<feature type="compositionally biased region" description="Low complexity" evidence="6">
    <location>
        <begin position="235"/>
        <end position="249"/>
    </location>
</feature>
<feature type="compositionally biased region" description="Polar residues" evidence="6">
    <location>
        <begin position="281"/>
        <end position="301"/>
    </location>
</feature>
<dbReference type="GO" id="GO:0005737">
    <property type="term" value="C:cytoplasm"/>
    <property type="evidence" value="ECO:0007669"/>
    <property type="project" value="TreeGrafter"/>
</dbReference>
<evidence type="ECO:0000256" key="4">
    <source>
        <dbReference type="ARBA" id="ARBA00022833"/>
    </source>
</evidence>
<dbReference type="InterPro" id="IPR001164">
    <property type="entry name" value="ArfGAP_dom"/>
</dbReference>
<dbReference type="Gene3D" id="1.10.220.150">
    <property type="entry name" value="Arf GTPase activating protein"/>
    <property type="match status" value="1"/>
</dbReference>
<dbReference type="InterPro" id="IPR038508">
    <property type="entry name" value="ArfGAP_dom_sf"/>
</dbReference>
<feature type="region of interest" description="Disordered" evidence="6">
    <location>
        <begin position="450"/>
        <end position="470"/>
    </location>
</feature>
<evidence type="ECO:0000256" key="6">
    <source>
        <dbReference type="SAM" id="MobiDB-lite"/>
    </source>
</evidence>
<keyword evidence="3 5" id="KW-0863">Zinc-finger</keyword>
<evidence type="ECO:0000256" key="3">
    <source>
        <dbReference type="ARBA" id="ARBA00022771"/>
    </source>
</evidence>
<feature type="compositionally biased region" description="Low complexity" evidence="6">
    <location>
        <begin position="257"/>
        <end position="280"/>
    </location>
</feature>
<feature type="compositionally biased region" description="Low complexity" evidence="6">
    <location>
        <begin position="330"/>
        <end position="349"/>
    </location>
</feature>
<evidence type="ECO:0000313" key="9">
    <source>
        <dbReference type="Proteomes" id="UP000738325"/>
    </source>
</evidence>
<organism evidence="8 9">
    <name type="scientific">Dissophora globulifera</name>
    <dbReference type="NCBI Taxonomy" id="979702"/>
    <lineage>
        <taxon>Eukaryota</taxon>
        <taxon>Fungi</taxon>
        <taxon>Fungi incertae sedis</taxon>
        <taxon>Mucoromycota</taxon>
        <taxon>Mortierellomycotina</taxon>
        <taxon>Mortierellomycetes</taxon>
        <taxon>Mortierellales</taxon>
        <taxon>Mortierellaceae</taxon>
        <taxon>Dissophora</taxon>
    </lineage>
</organism>
<evidence type="ECO:0000313" key="8">
    <source>
        <dbReference type="EMBL" id="KAG0321898.1"/>
    </source>
</evidence>
<dbReference type="SMART" id="SM00105">
    <property type="entry name" value="ArfGap"/>
    <property type="match status" value="1"/>
</dbReference>
<comment type="caution">
    <text evidence="8">The sequence shown here is derived from an EMBL/GenBank/DDBJ whole genome shotgun (WGS) entry which is preliminary data.</text>
</comment>
<dbReference type="GO" id="GO:0005096">
    <property type="term" value="F:GTPase activator activity"/>
    <property type="evidence" value="ECO:0007669"/>
    <property type="project" value="UniProtKB-KW"/>
</dbReference>
<dbReference type="SUPFAM" id="SSF57863">
    <property type="entry name" value="ArfGap/RecO-like zinc finger"/>
    <property type="match status" value="1"/>
</dbReference>
<protein>
    <recommendedName>
        <fullName evidence="7">Arf-GAP domain-containing protein</fullName>
    </recommendedName>
</protein>
<keyword evidence="1" id="KW-0343">GTPase activation</keyword>
<feature type="domain" description="Arf-GAP" evidence="7">
    <location>
        <begin position="18"/>
        <end position="128"/>
    </location>
</feature>
<dbReference type="Proteomes" id="UP000738325">
    <property type="component" value="Unassembled WGS sequence"/>
</dbReference>
<dbReference type="GO" id="GO:0008270">
    <property type="term" value="F:zinc ion binding"/>
    <property type="evidence" value="ECO:0007669"/>
    <property type="project" value="UniProtKB-KW"/>
</dbReference>
<dbReference type="PANTHER" id="PTHR45705:SF1">
    <property type="entry name" value="FI20236P1"/>
    <property type="match status" value="1"/>
</dbReference>